<organism evidence="2">
    <name type="scientific">Noctiluca scintillans</name>
    <name type="common">Sea sparkle</name>
    <name type="synonym">Red tide dinoflagellate</name>
    <dbReference type="NCBI Taxonomy" id="2966"/>
    <lineage>
        <taxon>Eukaryota</taxon>
        <taxon>Sar</taxon>
        <taxon>Alveolata</taxon>
        <taxon>Dinophyceae</taxon>
        <taxon>Noctilucales</taxon>
        <taxon>Noctilucaceae</taxon>
        <taxon>Noctiluca</taxon>
    </lineage>
</organism>
<dbReference type="Gene3D" id="3.40.50.2000">
    <property type="entry name" value="Glycogen Phosphorylase B"/>
    <property type="match status" value="1"/>
</dbReference>
<sequence length="696" mass="76216">MAFWRVCLTCVFVVGGRRVTDDIVLAAEDEAQDGTDWHWDDWRHDCSRDIIVESPSGEARISAQTYSAGPRAILTKYGFRSSRGVKRACEYRYSVTCMRKVVIQKRTMCDGGVDFVEDRPYITDVRRTHIRQGQGETHLVFAEQLGLPNTTSGTVVFRAVRHKCADSSATKCLPGCCPIGLTCASKMSSSMCIPMDKKPEVLCDTTDPHSPCWSLVSTVQAATHEWVLIVTSSGGGGHLTAARNLAKVHTQELSESLEAASEALEAGRDLLAPEKYAQLAASIAHIRNSPPPLEIVDLMHSPCTNLFGRAGLPLGNWMTEKWNRAQRAGNMHKIRDLISQQWLMQPIFGHHCTHFFTRVLGGKVYGHQGPPTTTISSQPLLLQSIVQAQELVNNLDADSPEMTVDLYMTDLPTEQCVAFFGSLQHLSQHHPEISSRVVVHTVAPASGGAAEIARLSGLNKSQVVIEKFMPVTADFTSPTGLPRPGTATSITIHANSPTEERFLHGEEATYNIAAEDQLMLVMLGSQPTVAEMEEYQNQATFIQPSGAGIFWVFMACGKPTVPAYEALYERAAADALQFNIMQERSGGKLRIIPFTAQPAGALEGRADVTVTRSGGMTCGELLALGSRGDNRKVLVHVEVPQTMSPVAPVEAVGRREWENSVLEAGMVPWEAGNARHMMEELDAEIVTAKMLLRRLE</sequence>
<dbReference type="AlphaFoldDB" id="A0A7S0ZV71"/>
<dbReference type="EMBL" id="HBFQ01011484">
    <property type="protein sequence ID" value="CAD8833708.1"/>
    <property type="molecule type" value="Transcribed_RNA"/>
</dbReference>
<proteinExistence type="predicted"/>
<evidence type="ECO:0000313" key="2">
    <source>
        <dbReference type="EMBL" id="CAD8833708.1"/>
    </source>
</evidence>
<reference evidence="2" key="1">
    <citation type="submission" date="2021-01" db="EMBL/GenBank/DDBJ databases">
        <authorList>
            <person name="Corre E."/>
            <person name="Pelletier E."/>
            <person name="Niang G."/>
            <person name="Scheremetjew M."/>
            <person name="Finn R."/>
            <person name="Kale V."/>
            <person name="Holt S."/>
            <person name="Cochrane G."/>
            <person name="Meng A."/>
            <person name="Brown T."/>
            <person name="Cohen L."/>
        </authorList>
    </citation>
    <scope>NUCLEOTIDE SEQUENCE</scope>
</reference>
<feature type="chain" id="PRO_5030688621" description="Monogalactosyldiacylglycerol synthase" evidence="1">
    <location>
        <begin position="17"/>
        <end position="696"/>
    </location>
</feature>
<name>A0A7S0ZV71_NOCSC</name>
<protein>
    <recommendedName>
        <fullName evidence="3">Monogalactosyldiacylglycerol synthase</fullName>
    </recommendedName>
</protein>
<evidence type="ECO:0008006" key="3">
    <source>
        <dbReference type="Google" id="ProtNLM"/>
    </source>
</evidence>
<feature type="signal peptide" evidence="1">
    <location>
        <begin position="1"/>
        <end position="16"/>
    </location>
</feature>
<gene>
    <name evidence="2" type="ORF">NSCI0253_LOCUS8056</name>
</gene>
<evidence type="ECO:0000256" key="1">
    <source>
        <dbReference type="SAM" id="SignalP"/>
    </source>
</evidence>
<keyword evidence="1" id="KW-0732">Signal</keyword>
<accession>A0A7S0ZV71</accession>